<feature type="domain" description="Fe2OG dioxygenase" evidence="5">
    <location>
        <begin position="218"/>
        <end position="318"/>
    </location>
</feature>
<evidence type="ECO:0000256" key="4">
    <source>
        <dbReference type="RuleBase" id="RU003682"/>
    </source>
</evidence>
<comment type="similarity">
    <text evidence="1 4">Belongs to the iron/ascorbate-dependent oxidoreductase family.</text>
</comment>
<dbReference type="InterPro" id="IPR026992">
    <property type="entry name" value="DIOX_N"/>
</dbReference>
<dbReference type="InterPro" id="IPR005123">
    <property type="entry name" value="Oxoglu/Fe-dep_dioxygenase_dom"/>
</dbReference>
<evidence type="ECO:0000313" key="6">
    <source>
        <dbReference type="EMBL" id="ABK24855.1"/>
    </source>
</evidence>
<keyword evidence="3 4" id="KW-0408">Iron</keyword>
<organism evidence="6">
    <name type="scientific">Picea sitchensis</name>
    <name type="common">Sitka spruce</name>
    <name type="synonym">Pinus sitchensis</name>
    <dbReference type="NCBI Taxonomy" id="3332"/>
    <lineage>
        <taxon>Eukaryota</taxon>
        <taxon>Viridiplantae</taxon>
        <taxon>Streptophyta</taxon>
        <taxon>Embryophyta</taxon>
        <taxon>Tracheophyta</taxon>
        <taxon>Spermatophyta</taxon>
        <taxon>Pinopsida</taxon>
        <taxon>Pinidae</taxon>
        <taxon>Conifers I</taxon>
        <taxon>Pinales</taxon>
        <taxon>Pinaceae</taxon>
        <taxon>Picea</taxon>
    </lineage>
</organism>
<evidence type="ECO:0000256" key="3">
    <source>
        <dbReference type="ARBA" id="ARBA00023004"/>
    </source>
</evidence>
<dbReference type="GO" id="GO:0046872">
    <property type="term" value="F:metal ion binding"/>
    <property type="evidence" value="ECO:0007669"/>
    <property type="project" value="UniProtKB-KW"/>
</dbReference>
<dbReference type="InterPro" id="IPR044861">
    <property type="entry name" value="IPNS-like_FE2OG_OXY"/>
</dbReference>
<dbReference type="EMBL" id="EF085551">
    <property type="protein sequence ID" value="ABK24855.1"/>
    <property type="molecule type" value="mRNA"/>
</dbReference>
<protein>
    <recommendedName>
        <fullName evidence="5">Fe2OG dioxygenase domain-containing protein</fullName>
    </recommendedName>
</protein>
<dbReference type="InterPro" id="IPR027443">
    <property type="entry name" value="IPNS-like_sf"/>
</dbReference>
<dbReference type="AlphaFoldDB" id="A9NW44"/>
<keyword evidence="2 4" id="KW-0479">Metal-binding</keyword>
<evidence type="ECO:0000256" key="2">
    <source>
        <dbReference type="ARBA" id="ARBA00022723"/>
    </source>
</evidence>
<dbReference type="PROSITE" id="PS51471">
    <property type="entry name" value="FE2OG_OXY"/>
    <property type="match status" value="1"/>
</dbReference>
<keyword evidence="4" id="KW-0560">Oxidoreductase</keyword>
<sequence>MATGAGPDSFVNPKWGKSMQVESVQELALNVDPKAVPPRYIRIPEERPTSSLLVSRDSAIPLIDMKKLIPHREDYQRQQEMERLSNACQEWGFFQIVNHGIPHSLLDAIKGVAKEFFNLPLQEKQKCAPQAGDVQGYGKTFVVAEDQTLDWGDLLALALMPNNLKNLALWPTVPTNFRDTVERYAIEVERVAQEVLSLFAENLHLEAEYFKDKFGSEPTNLMRMNLYPPCPRPDLVLGLSPHSDGGGITLLLQDDQTEGLHVRKNNQWIPVQPIPYALVVNIGDLVEVMTNGRYKSVEHRAVTSQERARLSVALFYSAGIDAEVAPSSKIVDEDQQLLYRKFIHEEYIRYYLSRQLKGKHPLADFAKLDICSN</sequence>
<dbReference type="GO" id="GO:0016491">
    <property type="term" value="F:oxidoreductase activity"/>
    <property type="evidence" value="ECO:0007669"/>
    <property type="project" value="UniProtKB-KW"/>
</dbReference>
<reference evidence="6" key="1">
    <citation type="journal article" date="2008" name="BMC Genomics">
        <title>A conifer genomics resource of 200,000 spruce (Picea spp.) ESTs and 6,464 high-quality, sequence-finished full-length cDNAs for Sitka spruce (Picea sitchensis).</title>
        <authorList>
            <person name="Ralph S.G."/>
            <person name="Chun H.J."/>
            <person name="Kolosova N."/>
            <person name="Cooper D."/>
            <person name="Oddy C."/>
            <person name="Ritland C.E."/>
            <person name="Kirkpatrick R."/>
            <person name="Moore R."/>
            <person name="Barber S."/>
            <person name="Holt R.A."/>
            <person name="Jones S.J."/>
            <person name="Marra M.A."/>
            <person name="Douglas C.J."/>
            <person name="Ritland K."/>
            <person name="Bohlmann J."/>
        </authorList>
    </citation>
    <scope>NUCLEOTIDE SEQUENCE</scope>
    <source>
        <tissue evidence="6">Green portion of the leader tissue</tissue>
    </source>
</reference>
<name>A9NW44_PICSI</name>
<dbReference type="FunFam" id="2.60.120.330:FF:000079">
    <property type="entry name" value="Protein SRG1"/>
    <property type="match status" value="1"/>
</dbReference>
<evidence type="ECO:0000259" key="5">
    <source>
        <dbReference type="PROSITE" id="PS51471"/>
    </source>
</evidence>
<dbReference type="InterPro" id="IPR050295">
    <property type="entry name" value="Plant_2OG-oxidoreductases"/>
</dbReference>
<proteinExistence type="evidence at transcript level"/>
<dbReference type="PANTHER" id="PTHR47991">
    <property type="entry name" value="OXOGLUTARATE/IRON-DEPENDENT DIOXYGENASE"/>
    <property type="match status" value="1"/>
</dbReference>
<dbReference type="Pfam" id="PF14226">
    <property type="entry name" value="DIOX_N"/>
    <property type="match status" value="1"/>
</dbReference>
<dbReference type="SUPFAM" id="SSF51197">
    <property type="entry name" value="Clavaminate synthase-like"/>
    <property type="match status" value="1"/>
</dbReference>
<dbReference type="Gene3D" id="2.60.120.330">
    <property type="entry name" value="B-lactam Antibiotic, Isopenicillin N Synthase, Chain"/>
    <property type="match status" value="1"/>
</dbReference>
<evidence type="ECO:0000256" key="1">
    <source>
        <dbReference type="ARBA" id="ARBA00008056"/>
    </source>
</evidence>
<dbReference type="Pfam" id="PF03171">
    <property type="entry name" value="2OG-FeII_Oxy"/>
    <property type="match status" value="1"/>
</dbReference>
<accession>A9NW44</accession>